<name>A0A8C9J0R5_9PRIM</name>
<dbReference type="Gene3D" id="3.90.640.10">
    <property type="entry name" value="Actin, Chain A, domain 4"/>
    <property type="match status" value="1"/>
</dbReference>
<dbReference type="AlphaFoldDB" id="A0A8C9J0R5"/>
<proteinExistence type="predicted"/>
<sequence length="200" mass="22748">MFELFNVPGFYIAVQEVLALAVSWTSQQVGECMLMSIVIDKRDGVTHVLPVVEGYVIGSCIKHILIVGDIAYFMQQLLREREVGIPLEQSLETTEAMKEKYYYICPDIVKEFAKYDVDPGSGSNSTQMLVTKGSCNLKYFFYPEFANPDVMESILNIVDEYKTVPLTCILLYAHSFFSHSLSSYFPSFPPPFHLSFFVDK</sequence>
<dbReference type="Pfam" id="PF00022">
    <property type="entry name" value="Actin"/>
    <property type="match status" value="1"/>
</dbReference>
<dbReference type="InterPro" id="IPR004000">
    <property type="entry name" value="Actin"/>
</dbReference>
<reference evidence="1" key="2">
    <citation type="submission" date="2025-09" db="UniProtKB">
        <authorList>
            <consortium name="Ensembl"/>
        </authorList>
    </citation>
    <scope>IDENTIFICATION</scope>
</reference>
<dbReference type="SUPFAM" id="SSF53067">
    <property type="entry name" value="Actin-like ATPase domain"/>
    <property type="match status" value="1"/>
</dbReference>
<dbReference type="InterPro" id="IPR043129">
    <property type="entry name" value="ATPase_NBD"/>
</dbReference>
<dbReference type="Gene3D" id="3.30.420.40">
    <property type="match status" value="2"/>
</dbReference>
<organism evidence="1 2">
    <name type="scientific">Piliocolobus tephrosceles</name>
    <name type="common">Ugandan red Colobus</name>
    <dbReference type="NCBI Taxonomy" id="591936"/>
    <lineage>
        <taxon>Eukaryota</taxon>
        <taxon>Metazoa</taxon>
        <taxon>Chordata</taxon>
        <taxon>Craniata</taxon>
        <taxon>Vertebrata</taxon>
        <taxon>Euteleostomi</taxon>
        <taxon>Mammalia</taxon>
        <taxon>Eutheria</taxon>
        <taxon>Euarchontoglires</taxon>
        <taxon>Primates</taxon>
        <taxon>Haplorrhini</taxon>
        <taxon>Catarrhini</taxon>
        <taxon>Cercopithecidae</taxon>
        <taxon>Colobinae</taxon>
        <taxon>Piliocolobus</taxon>
    </lineage>
</organism>
<dbReference type="Proteomes" id="UP000694416">
    <property type="component" value="Unplaced"/>
</dbReference>
<evidence type="ECO:0008006" key="3">
    <source>
        <dbReference type="Google" id="ProtNLM"/>
    </source>
</evidence>
<protein>
    <recommendedName>
        <fullName evidence="3">Actin-related protein 3</fullName>
    </recommendedName>
</protein>
<accession>A0A8C9J0R5</accession>
<keyword evidence="2" id="KW-1185">Reference proteome</keyword>
<evidence type="ECO:0000313" key="2">
    <source>
        <dbReference type="Proteomes" id="UP000694416"/>
    </source>
</evidence>
<dbReference type="Ensembl" id="ENSPTET00000051964.1">
    <property type="protein sequence ID" value="ENSPTEP00000038554.1"/>
    <property type="gene ID" value="ENSPTEG00000035823.1"/>
</dbReference>
<reference evidence="1" key="1">
    <citation type="submission" date="2025-08" db="UniProtKB">
        <authorList>
            <consortium name="Ensembl"/>
        </authorList>
    </citation>
    <scope>IDENTIFICATION</scope>
</reference>
<dbReference type="PANTHER" id="PTHR11937">
    <property type="entry name" value="ACTIN"/>
    <property type="match status" value="1"/>
</dbReference>
<evidence type="ECO:0000313" key="1">
    <source>
        <dbReference type="Ensembl" id="ENSPTEP00000038554.1"/>
    </source>
</evidence>